<evidence type="ECO:0000259" key="5">
    <source>
        <dbReference type="PROSITE" id="PS51925"/>
    </source>
</evidence>
<reference evidence="6 7" key="2">
    <citation type="submission" date="2019-04" db="EMBL/GenBank/DDBJ databases">
        <title>The genome sequence of big-headed turtle.</title>
        <authorList>
            <person name="Gong S."/>
        </authorList>
    </citation>
    <scope>NUCLEOTIDE SEQUENCE [LARGE SCALE GENOMIC DNA]</scope>
    <source>
        <strain evidence="6">DO16091913</strain>
        <tissue evidence="6">Muscle</tissue>
    </source>
</reference>
<dbReference type="Gene3D" id="3.30.780.10">
    <property type="entry name" value="SUI1-like domain"/>
    <property type="match status" value="1"/>
</dbReference>
<dbReference type="InterPro" id="IPR039757">
    <property type="entry name" value="EIF2D"/>
</dbReference>
<keyword evidence="6" id="KW-0371">Homeobox</keyword>
<keyword evidence="2" id="KW-0963">Cytoplasm</keyword>
<dbReference type="InterPro" id="IPR041366">
    <property type="entry name" value="Pre-PUA"/>
</dbReference>
<dbReference type="Gene3D" id="3.10.400.20">
    <property type="match status" value="1"/>
</dbReference>
<dbReference type="InterPro" id="IPR015947">
    <property type="entry name" value="PUA-like_sf"/>
</dbReference>
<dbReference type="Pfam" id="PF01253">
    <property type="entry name" value="SUI1"/>
    <property type="match status" value="1"/>
</dbReference>
<keyword evidence="3" id="KW-0648">Protein biosynthesis</keyword>
<evidence type="ECO:0000256" key="3">
    <source>
        <dbReference type="ARBA" id="ARBA00022540"/>
    </source>
</evidence>
<dbReference type="InterPro" id="IPR048248">
    <property type="entry name" value="PUA_eIF2d-like"/>
</dbReference>
<dbReference type="Proteomes" id="UP000297703">
    <property type="component" value="Unassembled WGS sequence"/>
</dbReference>
<feature type="domain" description="SUI1" evidence="4">
    <location>
        <begin position="506"/>
        <end position="579"/>
    </location>
</feature>
<dbReference type="InterPro" id="IPR057429">
    <property type="entry name" value="WH_eIF2D"/>
</dbReference>
<gene>
    <name evidence="6" type="ORF">DR999_PMT17388</name>
</gene>
<dbReference type="PROSITE" id="PS50296">
    <property type="entry name" value="SUI1"/>
    <property type="match status" value="1"/>
</dbReference>
<dbReference type="GO" id="GO:0003677">
    <property type="term" value="F:DNA binding"/>
    <property type="evidence" value="ECO:0007669"/>
    <property type="project" value="UniProtKB-KW"/>
</dbReference>
<dbReference type="InterPro" id="IPR048247">
    <property type="entry name" value="eIF2D_N"/>
</dbReference>
<dbReference type="FunFam" id="3.10.400.20:FF:000002">
    <property type="entry name" value="Eukaryotic translation initiation factor 2D"/>
    <property type="match status" value="1"/>
</dbReference>
<dbReference type="GO" id="GO:0001731">
    <property type="term" value="P:formation of translation preinitiation complex"/>
    <property type="evidence" value="ECO:0007669"/>
    <property type="project" value="InterPro"/>
</dbReference>
<proteinExistence type="inferred from homology"/>
<comment type="similarity">
    <text evidence="1">Belongs to the eIF2D family.</text>
</comment>
<dbReference type="PANTHER" id="PTHR12217:SF4">
    <property type="entry name" value="EUKARYOTIC TRANSLATION INITIATION FACTOR 2D"/>
    <property type="match status" value="1"/>
</dbReference>
<evidence type="ECO:0000256" key="2">
    <source>
        <dbReference type="ARBA" id="ARBA00022490"/>
    </source>
</evidence>
<dbReference type="SUPFAM" id="SSF55159">
    <property type="entry name" value="eIF1-like"/>
    <property type="match status" value="1"/>
</dbReference>
<dbReference type="InterPro" id="IPR001950">
    <property type="entry name" value="SUI1"/>
</dbReference>
<evidence type="ECO:0000259" key="4">
    <source>
        <dbReference type="PROSITE" id="PS50296"/>
    </source>
</evidence>
<keyword evidence="3" id="KW-0396">Initiation factor</keyword>
<dbReference type="CDD" id="cd21156">
    <property type="entry name" value="PUA_eIF2d-like"/>
    <property type="match status" value="1"/>
</dbReference>
<dbReference type="STRING" id="55544.A0A4D9DS08"/>
<evidence type="ECO:0000256" key="1">
    <source>
        <dbReference type="ARBA" id="ARBA00010359"/>
    </source>
</evidence>
<dbReference type="Pfam" id="PF26291">
    <property type="entry name" value="SWIB_eIF2D"/>
    <property type="match status" value="1"/>
</dbReference>
<dbReference type="InterPro" id="IPR003121">
    <property type="entry name" value="SWIB_MDM2_domain"/>
</dbReference>
<keyword evidence="6" id="KW-0238">DNA-binding</keyword>
<comment type="caution">
    <text evidence="6">The sequence shown here is derived from an EMBL/GenBank/DDBJ whole genome shotgun (WGS) entry which is preliminary data.</text>
</comment>
<dbReference type="Pfam" id="PF17832">
    <property type="entry name" value="Pre-PUA"/>
    <property type="match status" value="1"/>
</dbReference>
<dbReference type="CDD" id="cd11608">
    <property type="entry name" value="eIF2D_C"/>
    <property type="match status" value="1"/>
</dbReference>
<dbReference type="AlphaFoldDB" id="A0A4D9DS08"/>
<dbReference type="PANTHER" id="PTHR12217">
    <property type="entry name" value="EUKARYOTIC TRANSLATION INITIATION FACTOR 2D"/>
    <property type="match status" value="1"/>
</dbReference>
<dbReference type="Pfam" id="PF26292">
    <property type="entry name" value="PUA_elF2D"/>
    <property type="match status" value="1"/>
</dbReference>
<dbReference type="InterPro" id="IPR036877">
    <property type="entry name" value="SUI1_dom_sf"/>
</dbReference>
<feature type="domain" description="DM2" evidence="5">
    <location>
        <begin position="398"/>
        <end position="482"/>
    </location>
</feature>
<dbReference type="PROSITE" id="PS51925">
    <property type="entry name" value="SWIB_MDM2"/>
    <property type="match status" value="1"/>
</dbReference>
<dbReference type="InterPro" id="IPR036885">
    <property type="entry name" value="SWIB_MDM2_dom_sf"/>
</dbReference>
<name>A0A4D9DS08_9SAUR</name>
<evidence type="ECO:0000313" key="7">
    <source>
        <dbReference type="Proteomes" id="UP000297703"/>
    </source>
</evidence>
<dbReference type="CDD" id="cd11610">
    <property type="entry name" value="eIF2D_N"/>
    <property type="match status" value="1"/>
</dbReference>
<dbReference type="SUPFAM" id="SSF47592">
    <property type="entry name" value="SWIB/MDM2 domain"/>
    <property type="match status" value="1"/>
</dbReference>
<sequence length="610" mass="67912">MFSKAFRVKSNTAIKGSDRRKLRTDVAAAFPALSSEQLSELVPNREELNVVKLYAHKGDAVTVYANNRNPVLFEMEKTLYPTVYTLWSYPDLLPAFSTWPPVLQRLAGGADLMLPGVMVPSCGLAQVQRGTLCAITLVGNRAPVAVGVATMSTAEMLAAGMKGKGFTVLHAYTDHLWGFGDKSYPPTIAPLVAEPVELESTDDDDKDEEGREPDSDLCIAPSLQMDIGNLNLQEGDGCARLMEEEEPGETGAAEMAEDLAEVQLEAEDGRTPQERMDELLHQCFFHALKCKVKKSELPLLTSTFLRNHMFSCCPEGQQLDIKKSSYKKLSKFLQYMQQQKIVQVKELNKGVESIVHIDWKHADIKSFVVPEVCSAVSTAPESKCGDGEQLYHAPEIIPLYGVSTKMAPLFQESGHKKGSILSSSDVRNIIISYVKTNELVDETNKNFVKVNPILCDCLLDKWEQDEILKLKWDDLLSRCLEQLQPYHKVTFFGHEPIVRKGNLDPIDITIAQRSSNKKVTIIKNLELYGLDPQLVANTLQQRVQASATINTLPGAKDRVQVQIQGNQINHLAKLLLVGLLVILQRNTSYIGNIFKGWRRLQSLAGRSKYV</sequence>
<accession>A0A4D9DS08</accession>
<dbReference type="InterPro" id="IPR058886">
    <property type="entry name" value="SWIB_eIF2D"/>
</dbReference>
<organism evidence="6 7">
    <name type="scientific">Platysternon megacephalum</name>
    <name type="common">big-headed turtle</name>
    <dbReference type="NCBI Taxonomy" id="55544"/>
    <lineage>
        <taxon>Eukaryota</taxon>
        <taxon>Metazoa</taxon>
        <taxon>Chordata</taxon>
        <taxon>Craniata</taxon>
        <taxon>Vertebrata</taxon>
        <taxon>Euteleostomi</taxon>
        <taxon>Archelosauria</taxon>
        <taxon>Testudinata</taxon>
        <taxon>Testudines</taxon>
        <taxon>Cryptodira</taxon>
        <taxon>Durocryptodira</taxon>
        <taxon>Testudinoidea</taxon>
        <taxon>Platysternidae</taxon>
        <taxon>Platysternon</taxon>
    </lineage>
</organism>
<reference evidence="6 7" key="1">
    <citation type="submission" date="2019-04" db="EMBL/GenBank/DDBJ databases">
        <title>Draft genome of the big-headed turtle Platysternon megacephalum.</title>
        <authorList>
            <person name="Gong S."/>
        </authorList>
    </citation>
    <scope>NUCLEOTIDE SEQUENCE [LARGE SCALE GENOMIC DNA]</scope>
    <source>
        <strain evidence="6">DO16091913</strain>
        <tissue evidence="6">Muscle</tissue>
    </source>
</reference>
<dbReference type="OrthoDB" id="199771at2759"/>
<protein>
    <submittedName>
        <fullName evidence="6">Homeobox protein Hox-C12</fullName>
    </submittedName>
</protein>
<dbReference type="GO" id="GO:0003743">
    <property type="term" value="F:translation initiation factor activity"/>
    <property type="evidence" value="ECO:0007669"/>
    <property type="project" value="UniProtKB-KW"/>
</dbReference>
<dbReference type="SUPFAM" id="SSF88697">
    <property type="entry name" value="PUA domain-like"/>
    <property type="match status" value="1"/>
</dbReference>
<evidence type="ECO:0000313" key="6">
    <source>
        <dbReference type="EMBL" id="TFK00466.1"/>
    </source>
</evidence>
<dbReference type="PROSITE" id="PS50890">
    <property type="entry name" value="PUA"/>
    <property type="match status" value="1"/>
</dbReference>
<keyword evidence="7" id="KW-1185">Reference proteome</keyword>
<dbReference type="EMBL" id="QXTE01000269">
    <property type="protein sequence ID" value="TFK00466.1"/>
    <property type="molecule type" value="Genomic_DNA"/>
</dbReference>
<dbReference type="Pfam" id="PF25304">
    <property type="entry name" value="WHD_eIF2D"/>
    <property type="match status" value="1"/>
</dbReference>
<dbReference type="InterPro" id="IPR039759">
    <property type="entry name" value="eIF2D_SUI1"/>
</dbReference>